<dbReference type="SUPFAM" id="SSF49899">
    <property type="entry name" value="Concanavalin A-like lectins/glucanases"/>
    <property type="match status" value="1"/>
</dbReference>
<reference evidence="2" key="3">
    <citation type="submission" date="2015-02" db="UniProtKB">
        <authorList>
            <consortium name="EnsemblProtists"/>
        </authorList>
    </citation>
    <scope>IDENTIFICATION</scope>
    <source>
        <strain evidence="2">DAOM BR144</strain>
    </source>
</reference>
<evidence type="ECO:0000313" key="3">
    <source>
        <dbReference type="Proteomes" id="UP000019132"/>
    </source>
</evidence>
<dbReference type="OMA" id="DMEYGRL"/>
<dbReference type="eggNOG" id="KOG3953">
    <property type="taxonomic scope" value="Eukaryota"/>
</dbReference>
<dbReference type="AlphaFoldDB" id="K3W815"/>
<dbReference type="InterPro" id="IPR050672">
    <property type="entry name" value="FBXO45-Fsn/SPSB_families"/>
</dbReference>
<sequence>MLHAQDAPPLVSTPFGYGALPSDDQTADASHADIDADSYDGNGAAFTCVQFPWGRAYMHTELVATEPVFTFFALSKTERMKFEMPFALTSPGSDMVAAVRRKLELGEDIAITLVQTDSISRHEIKPDMEIGKCTIGADSKHPILVLQAPRVRFDPKKCSYYVVLQESNSVAIQVAKGFGSVLGNCEVNCGVKYWEVELQSARGGEGVFLGVASSDLPLNGSILNRGIFWGISCGTGHKLHDIIDYYTEPFEDGDVVGMLLDMEYGRLTFYRNGKNLGVAYRSIPAKRLCPVVSLTFVGQRVKLLSTTVAPLT</sequence>
<proteinExistence type="predicted"/>
<dbReference type="InterPro" id="IPR001870">
    <property type="entry name" value="B30.2/SPRY"/>
</dbReference>
<dbReference type="PROSITE" id="PS50188">
    <property type="entry name" value="B302_SPRY"/>
    <property type="match status" value="1"/>
</dbReference>
<dbReference type="EMBL" id="GL376620">
    <property type="status" value="NOT_ANNOTATED_CDS"/>
    <property type="molecule type" value="Genomic_DNA"/>
</dbReference>
<dbReference type="CDD" id="cd11709">
    <property type="entry name" value="SPRY"/>
    <property type="match status" value="1"/>
</dbReference>
<dbReference type="InterPro" id="IPR003877">
    <property type="entry name" value="SPRY_dom"/>
</dbReference>
<dbReference type="Pfam" id="PF00622">
    <property type="entry name" value="SPRY"/>
    <property type="match status" value="1"/>
</dbReference>
<keyword evidence="3" id="KW-1185">Reference proteome</keyword>
<dbReference type="HOGENOM" id="CLU_895648_0_0_1"/>
<dbReference type="EnsemblProtists" id="PYU1_T001106">
    <property type="protein sequence ID" value="PYU1_T001106"/>
    <property type="gene ID" value="PYU1_G001106"/>
</dbReference>
<reference evidence="3" key="2">
    <citation type="submission" date="2010-04" db="EMBL/GenBank/DDBJ databases">
        <authorList>
            <person name="Buell R."/>
            <person name="Hamilton J."/>
            <person name="Hostetler J."/>
        </authorList>
    </citation>
    <scope>NUCLEOTIDE SEQUENCE [LARGE SCALE GENOMIC DNA]</scope>
    <source>
        <strain evidence="3">DAOM:BR144</strain>
    </source>
</reference>
<dbReference type="InterPro" id="IPR043136">
    <property type="entry name" value="B30.2/SPRY_sf"/>
</dbReference>
<dbReference type="Gene3D" id="2.60.120.920">
    <property type="match status" value="1"/>
</dbReference>
<dbReference type="PANTHER" id="PTHR12245:SF5">
    <property type="entry name" value="SPRY DOMAIN-CONTAINING SOCS BOX PROTEIN 3"/>
    <property type="match status" value="1"/>
</dbReference>
<dbReference type="PANTHER" id="PTHR12245">
    <property type="entry name" value="SPRY DOMAIN CONTAINING SOCS BOX PROTEIN"/>
    <property type="match status" value="1"/>
</dbReference>
<name>K3W815_GLOUD</name>
<dbReference type="STRING" id="431595.K3W815"/>
<accession>K3W815</accession>
<feature type="domain" description="B30.2/SPRY" evidence="1">
    <location>
        <begin position="130"/>
        <end position="310"/>
    </location>
</feature>
<dbReference type="InterPro" id="IPR013320">
    <property type="entry name" value="ConA-like_dom_sf"/>
</dbReference>
<dbReference type="SMART" id="SM00449">
    <property type="entry name" value="SPRY"/>
    <property type="match status" value="1"/>
</dbReference>
<dbReference type="InParanoid" id="K3W815"/>
<organism evidence="2 3">
    <name type="scientific">Globisporangium ultimum (strain ATCC 200006 / CBS 805.95 / DAOM BR144)</name>
    <name type="common">Pythium ultimum</name>
    <dbReference type="NCBI Taxonomy" id="431595"/>
    <lineage>
        <taxon>Eukaryota</taxon>
        <taxon>Sar</taxon>
        <taxon>Stramenopiles</taxon>
        <taxon>Oomycota</taxon>
        <taxon>Peronosporomycetes</taxon>
        <taxon>Pythiales</taxon>
        <taxon>Pythiaceae</taxon>
        <taxon>Globisporangium</taxon>
    </lineage>
</organism>
<protein>
    <recommendedName>
        <fullName evidence="1">B30.2/SPRY domain-containing protein</fullName>
    </recommendedName>
</protein>
<dbReference type="VEuPathDB" id="FungiDB:PYU1_G001106"/>
<evidence type="ECO:0000313" key="2">
    <source>
        <dbReference type="EnsemblProtists" id="PYU1_T001106"/>
    </source>
</evidence>
<reference evidence="3" key="1">
    <citation type="journal article" date="2010" name="Genome Biol.">
        <title>Genome sequence of the necrotrophic plant pathogen Pythium ultimum reveals original pathogenicity mechanisms and effector repertoire.</title>
        <authorList>
            <person name="Levesque C.A."/>
            <person name="Brouwer H."/>
            <person name="Cano L."/>
            <person name="Hamilton J.P."/>
            <person name="Holt C."/>
            <person name="Huitema E."/>
            <person name="Raffaele S."/>
            <person name="Robideau G.P."/>
            <person name="Thines M."/>
            <person name="Win J."/>
            <person name="Zerillo M.M."/>
            <person name="Beakes G.W."/>
            <person name="Boore J.L."/>
            <person name="Busam D."/>
            <person name="Dumas B."/>
            <person name="Ferriera S."/>
            <person name="Fuerstenberg S.I."/>
            <person name="Gachon C.M."/>
            <person name="Gaulin E."/>
            <person name="Govers F."/>
            <person name="Grenville-Briggs L."/>
            <person name="Horner N."/>
            <person name="Hostetler J."/>
            <person name="Jiang R.H."/>
            <person name="Johnson J."/>
            <person name="Krajaejun T."/>
            <person name="Lin H."/>
            <person name="Meijer H.J."/>
            <person name="Moore B."/>
            <person name="Morris P."/>
            <person name="Phuntmart V."/>
            <person name="Puiu D."/>
            <person name="Shetty J."/>
            <person name="Stajich J.E."/>
            <person name="Tripathy S."/>
            <person name="Wawra S."/>
            <person name="van West P."/>
            <person name="Whitty B.R."/>
            <person name="Coutinho P.M."/>
            <person name="Henrissat B."/>
            <person name="Martin F."/>
            <person name="Thomas P.D."/>
            <person name="Tyler B.M."/>
            <person name="De Vries R.P."/>
            <person name="Kamoun S."/>
            <person name="Yandell M."/>
            <person name="Tisserat N."/>
            <person name="Buell C.R."/>
        </authorList>
    </citation>
    <scope>NUCLEOTIDE SEQUENCE</scope>
    <source>
        <strain evidence="3">DAOM:BR144</strain>
    </source>
</reference>
<dbReference type="Proteomes" id="UP000019132">
    <property type="component" value="Unassembled WGS sequence"/>
</dbReference>
<evidence type="ECO:0000259" key="1">
    <source>
        <dbReference type="PROSITE" id="PS50188"/>
    </source>
</evidence>